<gene>
    <name evidence="2" type="primary">ppsC</name>
    <name evidence="2" type="ORF">NCTC6133_00171</name>
</gene>
<evidence type="ECO:0000313" key="2">
    <source>
        <dbReference type="EMBL" id="SUK28661.1"/>
    </source>
</evidence>
<dbReference type="GO" id="GO:0005829">
    <property type="term" value="C:cytosol"/>
    <property type="evidence" value="ECO:0007669"/>
    <property type="project" value="TreeGrafter"/>
</dbReference>
<dbReference type="Pfam" id="PF00668">
    <property type="entry name" value="Condensation"/>
    <property type="match status" value="1"/>
</dbReference>
<dbReference type="AlphaFoldDB" id="A0A380DKA7"/>
<dbReference type="EMBL" id="UHAP01000001">
    <property type="protein sequence ID" value="SUK28661.1"/>
    <property type="molecule type" value="Genomic_DNA"/>
</dbReference>
<feature type="domain" description="Condensation" evidence="1">
    <location>
        <begin position="3"/>
        <end position="132"/>
    </location>
</feature>
<dbReference type="GO" id="GO:0043041">
    <property type="term" value="P:amino acid activation for nonribosomal peptide biosynthetic process"/>
    <property type="evidence" value="ECO:0007669"/>
    <property type="project" value="TreeGrafter"/>
</dbReference>
<proteinExistence type="predicted"/>
<dbReference type="Gene3D" id="3.30.559.30">
    <property type="entry name" value="Nonribosomal peptide synthetase, condensation domain"/>
    <property type="match status" value="1"/>
</dbReference>
<dbReference type="PANTHER" id="PTHR45527">
    <property type="entry name" value="NONRIBOSOMAL PEPTIDE SYNTHETASE"/>
    <property type="match status" value="1"/>
</dbReference>
<evidence type="ECO:0000313" key="3">
    <source>
        <dbReference type="Proteomes" id="UP000255091"/>
    </source>
</evidence>
<evidence type="ECO:0000259" key="1">
    <source>
        <dbReference type="Pfam" id="PF00668"/>
    </source>
</evidence>
<dbReference type="EC" id="2.3.1.-" evidence="2"/>
<name>A0A380DKA7_STAAU</name>
<dbReference type="GO" id="GO:0044550">
    <property type="term" value="P:secondary metabolite biosynthetic process"/>
    <property type="evidence" value="ECO:0007669"/>
    <property type="project" value="TreeGrafter"/>
</dbReference>
<dbReference type="InterPro" id="IPR001242">
    <property type="entry name" value="Condensation_dom"/>
</dbReference>
<reference evidence="2 3" key="1">
    <citation type="submission" date="2018-06" db="EMBL/GenBank/DDBJ databases">
        <authorList>
            <consortium name="Pathogen Informatics"/>
            <person name="Doyle S."/>
        </authorList>
    </citation>
    <scope>NUCLEOTIDE SEQUENCE [LARGE SCALE GENOMIC DNA]</scope>
    <source>
        <strain evidence="2 3">NCTC6133</strain>
    </source>
</reference>
<organism evidence="2 3">
    <name type="scientific">Staphylococcus aureus</name>
    <dbReference type="NCBI Taxonomy" id="1280"/>
    <lineage>
        <taxon>Bacteria</taxon>
        <taxon>Bacillati</taxon>
        <taxon>Bacillota</taxon>
        <taxon>Bacilli</taxon>
        <taxon>Bacillales</taxon>
        <taxon>Staphylococcaceae</taxon>
        <taxon>Staphylococcus</taxon>
    </lineage>
</organism>
<keyword evidence="2" id="KW-0012">Acyltransferase</keyword>
<dbReference type="SUPFAM" id="SSF52777">
    <property type="entry name" value="CoA-dependent acyltransferases"/>
    <property type="match status" value="1"/>
</dbReference>
<keyword evidence="2" id="KW-0808">Transferase</keyword>
<dbReference type="GO" id="GO:0016746">
    <property type="term" value="F:acyltransferase activity"/>
    <property type="evidence" value="ECO:0007669"/>
    <property type="project" value="UniProtKB-KW"/>
</dbReference>
<dbReference type="Proteomes" id="UP000255091">
    <property type="component" value="Unassembled WGS sequence"/>
</dbReference>
<accession>A0A380DKA7</accession>
<protein>
    <submittedName>
        <fullName evidence="2">Thioester reductase domain-containing protein</fullName>
        <ecNumber evidence="2">2.3.1.-</ecNumber>
    </submittedName>
</protein>
<sequence length="143" mass="16894">MYFTMNQQTRQLLQKYVEKHQITDFMFFMSVVMTLLSRYARKDDVVVGSVMSARMHKGAEQMLGMFANTLVYRGQPSPDKMWTQFLQEVKEMSLEAYEHQEYPFECLVNDLNQSHDASRNPLFDVMLVYKTMKRIMLILGIVN</sequence>
<dbReference type="GO" id="GO:0031177">
    <property type="term" value="F:phosphopantetheine binding"/>
    <property type="evidence" value="ECO:0007669"/>
    <property type="project" value="TreeGrafter"/>
</dbReference>
<dbReference type="PANTHER" id="PTHR45527:SF1">
    <property type="entry name" value="FATTY ACID SYNTHASE"/>
    <property type="match status" value="1"/>
</dbReference>